<gene>
    <name evidence="2" type="ORF">HX882_24510</name>
</gene>
<organism evidence="2 3">
    <name type="scientific">Pseudomonas gingeri</name>
    <dbReference type="NCBI Taxonomy" id="117681"/>
    <lineage>
        <taxon>Bacteria</taxon>
        <taxon>Pseudomonadati</taxon>
        <taxon>Pseudomonadota</taxon>
        <taxon>Gammaproteobacteria</taxon>
        <taxon>Pseudomonadales</taxon>
        <taxon>Pseudomonadaceae</taxon>
        <taxon>Pseudomonas</taxon>
    </lineage>
</organism>
<dbReference type="EMBL" id="JACAQB010000022">
    <property type="protein sequence ID" value="NWB99061.1"/>
    <property type="molecule type" value="Genomic_DNA"/>
</dbReference>
<accession>A0A7Y8C563</accession>
<reference evidence="2 3" key="1">
    <citation type="submission" date="2020-04" db="EMBL/GenBank/DDBJ databases">
        <title>Molecular characterization of pseudomonads from Agaricus bisporus reveal novel blotch 2 pathogens in Western Europe.</title>
        <authorList>
            <person name="Taparia T."/>
            <person name="Krijger M."/>
            <person name="Haynes E."/>
            <person name="Elpinstone J.G."/>
            <person name="Noble R."/>
            <person name="Van Der Wolf J."/>
        </authorList>
    </citation>
    <scope>NUCLEOTIDE SEQUENCE [LARGE SCALE GENOMIC DNA]</scope>
    <source>
        <strain evidence="2 3">H7001</strain>
    </source>
</reference>
<dbReference type="RefSeq" id="WP_177104817.1">
    <property type="nucleotide sequence ID" value="NZ_JACAQB010000022.1"/>
</dbReference>
<name>A0A7Y8C563_9PSED</name>
<feature type="region of interest" description="Disordered" evidence="1">
    <location>
        <begin position="80"/>
        <end position="99"/>
    </location>
</feature>
<dbReference type="Proteomes" id="UP000539985">
    <property type="component" value="Unassembled WGS sequence"/>
</dbReference>
<sequence length="99" mass="10819">MQAQHQSSSESEANTSANIDAQSARHLLAIRIVGTALFEYQVRKTDDARIRLECLTHRAKELGDLNTAELAIVAQLLTSHSSSRRDTTGRTLSLEGATL</sequence>
<evidence type="ECO:0000256" key="1">
    <source>
        <dbReference type="SAM" id="MobiDB-lite"/>
    </source>
</evidence>
<evidence type="ECO:0000313" key="3">
    <source>
        <dbReference type="Proteomes" id="UP000539985"/>
    </source>
</evidence>
<protein>
    <recommendedName>
        <fullName evidence="4">ANTAR domain-containing protein</fullName>
    </recommendedName>
</protein>
<dbReference type="AlphaFoldDB" id="A0A7Y8C563"/>
<proteinExistence type="predicted"/>
<evidence type="ECO:0000313" key="2">
    <source>
        <dbReference type="EMBL" id="NWB99061.1"/>
    </source>
</evidence>
<evidence type="ECO:0008006" key="4">
    <source>
        <dbReference type="Google" id="ProtNLM"/>
    </source>
</evidence>
<comment type="caution">
    <text evidence="2">The sequence shown here is derived from an EMBL/GenBank/DDBJ whole genome shotgun (WGS) entry which is preliminary data.</text>
</comment>